<keyword evidence="2" id="KW-1185">Reference proteome</keyword>
<protein>
    <recommendedName>
        <fullName evidence="3">Armadillo repeat-containing protein 1</fullName>
    </recommendedName>
</protein>
<dbReference type="PANTHER" id="PTHR28592">
    <property type="entry name" value="ARMADILLO REPEAT-CONTAINING PROTEIN 1"/>
    <property type="match status" value="1"/>
</dbReference>
<organism evidence="1 2">
    <name type="scientific">Diploptera punctata</name>
    <name type="common">Pacific beetle cockroach</name>
    <dbReference type="NCBI Taxonomy" id="6984"/>
    <lineage>
        <taxon>Eukaryota</taxon>
        <taxon>Metazoa</taxon>
        <taxon>Ecdysozoa</taxon>
        <taxon>Arthropoda</taxon>
        <taxon>Hexapoda</taxon>
        <taxon>Insecta</taxon>
        <taxon>Pterygota</taxon>
        <taxon>Neoptera</taxon>
        <taxon>Polyneoptera</taxon>
        <taxon>Dictyoptera</taxon>
        <taxon>Blattodea</taxon>
        <taxon>Blaberoidea</taxon>
        <taxon>Blaberidae</taxon>
        <taxon>Diplopterinae</taxon>
        <taxon>Diploptera</taxon>
    </lineage>
</organism>
<evidence type="ECO:0000313" key="2">
    <source>
        <dbReference type="Proteomes" id="UP001233999"/>
    </source>
</evidence>
<evidence type="ECO:0000313" key="1">
    <source>
        <dbReference type="EMBL" id="KAJ9575619.1"/>
    </source>
</evidence>
<proteinExistence type="predicted"/>
<dbReference type="Proteomes" id="UP001233999">
    <property type="component" value="Unassembled WGS sequence"/>
</dbReference>
<dbReference type="EMBL" id="JASPKZ010009828">
    <property type="protein sequence ID" value="KAJ9575619.1"/>
    <property type="molecule type" value="Genomic_DNA"/>
</dbReference>
<dbReference type="PANTHER" id="PTHR28592:SF1">
    <property type="entry name" value="ARMADILLO REPEAT-CONTAINING PROTEIN 1"/>
    <property type="match status" value="1"/>
</dbReference>
<comment type="caution">
    <text evidence="1">The sequence shown here is derived from an EMBL/GenBank/DDBJ whole genome shotgun (WGS) entry which is preliminary data.</text>
</comment>
<evidence type="ECO:0008006" key="3">
    <source>
        <dbReference type="Google" id="ProtNLM"/>
    </source>
</evidence>
<gene>
    <name evidence="1" type="ORF">L9F63_007553</name>
</gene>
<name>A0AAD7Z7Y9_DIPPU</name>
<accession>A0AAD7Z7Y9</accession>
<reference evidence="1" key="2">
    <citation type="submission" date="2023-05" db="EMBL/GenBank/DDBJ databases">
        <authorList>
            <person name="Fouks B."/>
        </authorList>
    </citation>
    <scope>NUCLEOTIDE SEQUENCE</scope>
    <source>
        <strain evidence="1">Stay&amp;Tobe</strain>
        <tissue evidence="1">Testes</tissue>
    </source>
</reference>
<sequence>MDLNKIETEFVKKCKLLALNPEYHLELIKNEHFLELLVISLASTELNIVRTAMETLHLLLKNRSNHSVISSTYGILEAVNLASERLMDSRMSHLAKDIITVLTGPAYGTRSRKKKQLMLEEQEKSHNLVTKQIILHIIGLTSDNQTEIQKLLIQKRGIVSIHINLDEQLCTLRVLKNISPRDIGKLIHTKFKLETELVVRSDLQDKLFLSLNDEEDLPPYLPEHDSPVHNKAVSMLGQFKTNASGVFQWFQKSFYW</sequence>
<dbReference type="AlphaFoldDB" id="A0AAD7Z7Y9"/>
<reference evidence="1" key="1">
    <citation type="journal article" date="2023" name="IScience">
        <title>Live-bearing cockroach genome reveals convergent evolutionary mechanisms linked to viviparity in insects and beyond.</title>
        <authorList>
            <person name="Fouks B."/>
            <person name="Harrison M.C."/>
            <person name="Mikhailova A.A."/>
            <person name="Marchal E."/>
            <person name="English S."/>
            <person name="Carruthers M."/>
            <person name="Jennings E.C."/>
            <person name="Chiamaka E.L."/>
            <person name="Frigard R.A."/>
            <person name="Pippel M."/>
            <person name="Attardo G.M."/>
            <person name="Benoit J.B."/>
            <person name="Bornberg-Bauer E."/>
            <person name="Tobe S.S."/>
        </authorList>
    </citation>
    <scope>NUCLEOTIDE SEQUENCE</scope>
    <source>
        <strain evidence="1">Stay&amp;Tobe</strain>
    </source>
</reference>